<name>A0ACC2LSE0_PERAE</name>
<keyword evidence="2" id="KW-1185">Reference proteome</keyword>
<accession>A0ACC2LSE0</accession>
<proteinExistence type="predicted"/>
<sequence length="75" mass="8754">MFFCLYKQYMPDQSRIERAQLPCGFICKTCFYERATCGFIYPTQRNDVLKSGGQVWSIDKKREESEGELARVTQG</sequence>
<comment type="caution">
    <text evidence="1">The sequence shown here is derived from an EMBL/GenBank/DDBJ whole genome shotgun (WGS) entry which is preliminary data.</text>
</comment>
<dbReference type="Proteomes" id="UP001234297">
    <property type="component" value="Chromosome 3"/>
</dbReference>
<protein>
    <submittedName>
        <fullName evidence="1">Uncharacterized protein</fullName>
    </submittedName>
</protein>
<reference evidence="1 2" key="1">
    <citation type="journal article" date="2022" name="Hortic Res">
        <title>A haplotype resolved chromosomal level avocado genome allows analysis of novel avocado genes.</title>
        <authorList>
            <person name="Nath O."/>
            <person name="Fletcher S.J."/>
            <person name="Hayward A."/>
            <person name="Shaw L.M."/>
            <person name="Masouleh A.K."/>
            <person name="Furtado A."/>
            <person name="Henry R.J."/>
            <person name="Mitter N."/>
        </authorList>
    </citation>
    <scope>NUCLEOTIDE SEQUENCE [LARGE SCALE GENOMIC DNA]</scope>
    <source>
        <strain evidence="2">cv. Hass</strain>
    </source>
</reference>
<evidence type="ECO:0000313" key="2">
    <source>
        <dbReference type="Proteomes" id="UP001234297"/>
    </source>
</evidence>
<evidence type="ECO:0000313" key="1">
    <source>
        <dbReference type="EMBL" id="KAJ8636103.1"/>
    </source>
</evidence>
<gene>
    <name evidence="1" type="ORF">MRB53_010370</name>
</gene>
<organism evidence="1 2">
    <name type="scientific">Persea americana</name>
    <name type="common">Avocado</name>
    <dbReference type="NCBI Taxonomy" id="3435"/>
    <lineage>
        <taxon>Eukaryota</taxon>
        <taxon>Viridiplantae</taxon>
        <taxon>Streptophyta</taxon>
        <taxon>Embryophyta</taxon>
        <taxon>Tracheophyta</taxon>
        <taxon>Spermatophyta</taxon>
        <taxon>Magnoliopsida</taxon>
        <taxon>Magnoliidae</taxon>
        <taxon>Laurales</taxon>
        <taxon>Lauraceae</taxon>
        <taxon>Persea</taxon>
    </lineage>
</organism>
<dbReference type="EMBL" id="CM056811">
    <property type="protein sequence ID" value="KAJ8636103.1"/>
    <property type="molecule type" value="Genomic_DNA"/>
</dbReference>